<evidence type="ECO:0000259" key="2">
    <source>
        <dbReference type="PROSITE" id="PS50995"/>
    </source>
</evidence>
<protein>
    <submittedName>
        <fullName evidence="3">MarR family winged helix-turn-helix transcriptional regulator</fullName>
    </submittedName>
</protein>
<dbReference type="EMBL" id="CP108253">
    <property type="protein sequence ID" value="WTU43126.1"/>
    <property type="molecule type" value="Genomic_DNA"/>
</dbReference>
<dbReference type="GO" id="GO:0006950">
    <property type="term" value="P:response to stress"/>
    <property type="evidence" value="ECO:0007669"/>
    <property type="project" value="TreeGrafter"/>
</dbReference>
<dbReference type="PRINTS" id="PR00598">
    <property type="entry name" value="HTHMARR"/>
</dbReference>
<proteinExistence type="predicted"/>
<dbReference type="PANTHER" id="PTHR33164">
    <property type="entry name" value="TRANSCRIPTIONAL REGULATOR, MARR FAMILY"/>
    <property type="match status" value="1"/>
</dbReference>
<dbReference type="AlphaFoldDB" id="A0AAU2H4K2"/>
<dbReference type="PANTHER" id="PTHR33164:SF104">
    <property type="entry name" value="TRANSCRIPTIONAL REGULATORY PROTEIN"/>
    <property type="match status" value="1"/>
</dbReference>
<dbReference type="GO" id="GO:0003700">
    <property type="term" value="F:DNA-binding transcription factor activity"/>
    <property type="evidence" value="ECO:0007669"/>
    <property type="project" value="InterPro"/>
</dbReference>
<organism evidence="3">
    <name type="scientific">Streptomyces sp. NBC_00060</name>
    <dbReference type="NCBI Taxonomy" id="2975636"/>
    <lineage>
        <taxon>Bacteria</taxon>
        <taxon>Bacillati</taxon>
        <taxon>Actinomycetota</taxon>
        <taxon>Actinomycetes</taxon>
        <taxon>Kitasatosporales</taxon>
        <taxon>Streptomycetaceae</taxon>
        <taxon>Streptomyces</taxon>
    </lineage>
</organism>
<gene>
    <name evidence="3" type="ORF">OHV25_27835</name>
</gene>
<sequence>MTTDARSQDPLCTELSRTPGAARGGPISHAVSRVARLHRVAAGRLLRATGLYAGQEILMMHLWDAGAVRQSELIKALELDPSTVTKMLQRLEQTGQVRRRPDPADRRASLVEATEASCALHDAVEAAWNGLEEKTLAGLTTAERAELARLLNKVEANLCPMAAAECPSGEGAPPAGA</sequence>
<feature type="region of interest" description="Disordered" evidence="1">
    <location>
        <begin position="1"/>
        <end position="26"/>
    </location>
</feature>
<name>A0AAU2H4K2_9ACTN</name>
<dbReference type="SUPFAM" id="SSF46785">
    <property type="entry name" value="Winged helix' DNA-binding domain"/>
    <property type="match status" value="1"/>
</dbReference>
<evidence type="ECO:0000256" key="1">
    <source>
        <dbReference type="SAM" id="MobiDB-lite"/>
    </source>
</evidence>
<dbReference type="InterPro" id="IPR000835">
    <property type="entry name" value="HTH_MarR-typ"/>
</dbReference>
<accession>A0AAU2H4K2</accession>
<dbReference type="PROSITE" id="PS50995">
    <property type="entry name" value="HTH_MARR_2"/>
    <property type="match status" value="1"/>
</dbReference>
<evidence type="ECO:0000313" key="3">
    <source>
        <dbReference type="EMBL" id="WTU43126.1"/>
    </source>
</evidence>
<dbReference type="SMART" id="SM00347">
    <property type="entry name" value="HTH_MARR"/>
    <property type="match status" value="1"/>
</dbReference>
<dbReference type="Pfam" id="PF01047">
    <property type="entry name" value="MarR"/>
    <property type="match status" value="1"/>
</dbReference>
<feature type="domain" description="HTH marR-type" evidence="2">
    <location>
        <begin position="8"/>
        <end position="156"/>
    </location>
</feature>
<reference evidence="3" key="1">
    <citation type="submission" date="2022-10" db="EMBL/GenBank/DDBJ databases">
        <title>The complete genomes of actinobacterial strains from the NBC collection.</title>
        <authorList>
            <person name="Joergensen T.S."/>
            <person name="Alvarez Arevalo M."/>
            <person name="Sterndorff E.B."/>
            <person name="Faurdal D."/>
            <person name="Vuksanovic O."/>
            <person name="Mourched A.-S."/>
            <person name="Charusanti P."/>
            <person name="Shaw S."/>
            <person name="Blin K."/>
            <person name="Weber T."/>
        </authorList>
    </citation>
    <scope>NUCLEOTIDE SEQUENCE</scope>
    <source>
        <strain evidence="3">NBC_00060</strain>
    </source>
</reference>
<dbReference type="InterPro" id="IPR036388">
    <property type="entry name" value="WH-like_DNA-bd_sf"/>
</dbReference>
<dbReference type="InterPro" id="IPR039422">
    <property type="entry name" value="MarR/SlyA-like"/>
</dbReference>
<dbReference type="Gene3D" id="1.10.10.10">
    <property type="entry name" value="Winged helix-like DNA-binding domain superfamily/Winged helix DNA-binding domain"/>
    <property type="match status" value="1"/>
</dbReference>
<dbReference type="InterPro" id="IPR036390">
    <property type="entry name" value="WH_DNA-bd_sf"/>
</dbReference>